<keyword evidence="6" id="KW-0822">Tryptophan biosynthesis</keyword>
<evidence type="ECO:0000256" key="6">
    <source>
        <dbReference type="ARBA" id="ARBA00022822"/>
    </source>
</evidence>
<evidence type="ECO:0000313" key="12">
    <source>
        <dbReference type="EMBL" id="CEM12188.1"/>
    </source>
</evidence>
<dbReference type="InterPro" id="IPR013702">
    <property type="entry name" value="FIST_domain_N"/>
</dbReference>
<accession>A0A0G4FH55</accession>
<evidence type="ECO:0000259" key="11">
    <source>
        <dbReference type="SMART" id="SM00897"/>
    </source>
</evidence>
<dbReference type="OMA" id="FRITKCE"/>
<feature type="domain" description="FIST" evidence="11">
    <location>
        <begin position="112"/>
        <end position="350"/>
    </location>
</feature>
<dbReference type="InterPro" id="IPR019494">
    <property type="entry name" value="FIST_C"/>
</dbReference>
<dbReference type="Pfam" id="PF00218">
    <property type="entry name" value="IGPS"/>
    <property type="match status" value="1"/>
</dbReference>
<dbReference type="PANTHER" id="PTHR22854">
    <property type="entry name" value="TRYPTOPHAN BIOSYNTHESIS PROTEIN"/>
    <property type="match status" value="1"/>
</dbReference>
<feature type="region of interest" description="Disordered" evidence="9">
    <location>
        <begin position="152"/>
        <end position="175"/>
    </location>
</feature>
<dbReference type="Gene3D" id="3.20.20.70">
    <property type="entry name" value="Aldolase class I"/>
    <property type="match status" value="1"/>
</dbReference>
<dbReference type="Pfam" id="PF10442">
    <property type="entry name" value="FIST_C"/>
    <property type="match status" value="1"/>
</dbReference>
<keyword evidence="13" id="KW-1185">Reference proteome</keyword>
<feature type="chain" id="PRO_5005188604" description="indole-3-glycerol-phosphate synthase" evidence="10">
    <location>
        <begin position="20"/>
        <end position="931"/>
    </location>
</feature>
<keyword evidence="8" id="KW-0456">Lyase</keyword>
<reference evidence="12 13" key="1">
    <citation type="submission" date="2014-11" db="EMBL/GenBank/DDBJ databases">
        <authorList>
            <person name="Zhu J."/>
            <person name="Qi W."/>
            <person name="Song R."/>
        </authorList>
    </citation>
    <scope>NUCLEOTIDE SEQUENCE [LARGE SCALE GENOMIC DNA]</scope>
</reference>
<dbReference type="PANTHER" id="PTHR22854:SF2">
    <property type="entry name" value="INDOLE-3-GLYCEROL-PHOSPHATE SYNTHASE"/>
    <property type="match status" value="1"/>
</dbReference>
<evidence type="ECO:0000313" key="13">
    <source>
        <dbReference type="Proteomes" id="UP000041254"/>
    </source>
</evidence>
<evidence type="ECO:0000256" key="4">
    <source>
        <dbReference type="ARBA" id="ARBA00022605"/>
    </source>
</evidence>
<dbReference type="VEuPathDB" id="CryptoDB:Vbra_5810"/>
<evidence type="ECO:0000256" key="7">
    <source>
        <dbReference type="ARBA" id="ARBA00023141"/>
    </source>
</evidence>
<dbReference type="InterPro" id="IPR045186">
    <property type="entry name" value="Indole-3-glycerol_P_synth"/>
</dbReference>
<evidence type="ECO:0000256" key="9">
    <source>
        <dbReference type="SAM" id="MobiDB-lite"/>
    </source>
</evidence>
<dbReference type="SUPFAM" id="SSF51366">
    <property type="entry name" value="Ribulose-phoshate binding barrel"/>
    <property type="match status" value="1"/>
</dbReference>
<dbReference type="STRING" id="1169540.A0A0G4FH55"/>
<dbReference type="GO" id="GO:0000162">
    <property type="term" value="P:L-tryptophan biosynthetic process"/>
    <property type="evidence" value="ECO:0007669"/>
    <property type="project" value="UniProtKB-UniPathway"/>
</dbReference>
<dbReference type="Pfam" id="PF08495">
    <property type="entry name" value="FIST"/>
    <property type="match status" value="1"/>
</dbReference>
<dbReference type="InterPro" id="IPR013785">
    <property type="entry name" value="Aldolase_TIM"/>
</dbReference>
<dbReference type="SMART" id="SM00897">
    <property type="entry name" value="FIST"/>
    <property type="match status" value="1"/>
</dbReference>
<dbReference type="InParanoid" id="A0A0G4FH55"/>
<comment type="catalytic activity">
    <reaction evidence="1">
        <text>1-(2-carboxyphenylamino)-1-deoxy-D-ribulose 5-phosphate + H(+) = (1S,2R)-1-C-(indol-3-yl)glycerol 3-phosphate + CO2 + H2O</text>
        <dbReference type="Rhea" id="RHEA:23476"/>
        <dbReference type="ChEBI" id="CHEBI:15377"/>
        <dbReference type="ChEBI" id="CHEBI:15378"/>
        <dbReference type="ChEBI" id="CHEBI:16526"/>
        <dbReference type="ChEBI" id="CHEBI:58613"/>
        <dbReference type="ChEBI" id="CHEBI:58866"/>
        <dbReference type="EC" id="4.1.1.48"/>
    </reaction>
</comment>
<evidence type="ECO:0000256" key="3">
    <source>
        <dbReference type="ARBA" id="ARBA00012362"/>
    </source>
</evidence>
<keyword evidence="7" id="KW-0057">Aromatic amino acid biosynthesis</keyword>
<dbReference type="InterPro" id="IPR013798">
    <property type="entry name" value="Indole-3-glycerol_P_synth_dom"/>
</dbReference>
<dbReference type="CDD" id="cd00331">
    <property type="entry name" value="IGPS"/>
    <property type="match status" value="1"/>
</dbReference>
<dbReference type="UniPathway" id="UPA00035">
    <property type="reaction ID" value="UER00043"/>
</dbReference>
<evidence type="ECO:0000256" key="2">
    <source>
        <dbReference type="ARBA" id="ARBA00004696"/>
    </source>
</evidence>
<dbReference type="GO" id="GO:0004640">
    <property type="term" value="F:phosphoribosylanthranilate isomerase activity"/>
    <property type="evidence" value="ECO:0007669"/>
    <property type="project" value="TreeGrafter"/>
</dbReference>
<dbReference type="EMBL" id="CDMY01000435">
    <property type="protein sequence ID" value="CEM12188.1"/>
    <property type="molecule type" value="Genomic_DNA"/>
</dbReference>
<gene>
    <name evidence="12" type="ORF">Vbra_5810</name>
</gene>
<dbReference type="EC" id="4.1.1.48" evidence="3"/>
<protein>
    <recommendedName>
        <fullName evidence="3">indole-3-glycerol-phosphate synthase</fullName>
        <ecNumber evidence="3">4.1.1.48</ecNumber>
    </recommendedName>
</protein>
<feature type="signal peptide" evidence="10">
    <location>
        <begin position="1"/>
        <end position="19"/>
    </location>
</feature>
<dbReference type="AlphaFoldDB" id="A0A0G4FH55"/>
<evidence type="ECO:0000256" key="8">
    <source>
        <dbReference type="ARBA" id="ARBA00023239"/>
    </source>
</evidence>
<evidence type="ECO:0000256" key="5">
    <source>
        <dbReference type="ARBA" id="ARBA00022793"/>
    </source>
</evidence>
<evidence type="ECO:0000256" key="10">
    <source>
        <dbReference type="SAM" id="SignalP"/>
    </source>
</evidence>
<comment type="pathway">
    <text evidence="2">Amino-acid biosynthesis; L-tryptophan biosynthesis; L-tryptophan from chorismate: step 4/5.</text>
</comment>
<keyword evidence="4" id="KW-0028">Amino-acid biosynthesis</keyword>
<sequence>MEIPPLLFLHSAFICSALGFSPLGSHLRLAPRHDDSSAHLRGPCRVTSSRSLSCVSPSPSSAPSVPPASVPTAQSLSVPQRWSSALSLKANLTDATADAVEAARSQLPQGVTPDLAIVHACSLYSSKFQWDGLVPQMRRMLPDVKAIIGTTTGGNIGRSAEREEPGEAQEAEGVPSVSVTLASLPDVTIKPFQMLASEIPDKFDPAEDWISYLGVPPSDVPLFFMYSTPRFMRLQGLDNVIIGLDQAYPESKKVGGLASTFGASSSPAIFAWSAMSSSSNFNMTALWPENVPAGEISLDTFAQDGLIGLMLVGDIDVRTRLAHGCRPVSDRFRITKCEPHKIVEIFKDEPPSPQKMVDLEELSETAQSFAALQGANAEKRMSEDGVGAADTVPIDPWSEYTRLTYELDDTDANLIKKATMLGVEQVPMQLPSPSDVSQASSAASSRYLVEELPKASFREGGLLIQQPIQEGQTMRFYVRDMYGAQVDLSETLQRLAYDLDEDATFRPEGLFVLKGLDRGRKLFGKGNYEVEKLREWGYDGPLMGFFGDGAIGPMIKGGNTYLYGSCSLFVEIGPKNPDRTRASTPMNETTRARLREIKRQRGGSFMVSPFTSKVDYSPDNPDPDITLPRRLVNVARPVSISTIEFSLPELAPLPSHRLEEMVWSKEMEVDRLRDRYPMSNLMYQVGEYNLRPANRPRDLYGSLCRQKAERGVALVGECMKASPNHGILKAKYDPKAIASTYADGGERRGVAAVSVHIDNKYYAGNFDDLGAARRGSTVPIIASDIFVYAWQIVRARLAGADAVKLVAAVLSDRDLQAFLKVCERISVQAIVSVSSREQLERCLRLDGCKIVAINNLNFWDMQPDVHRTTRLLTDEMRRRLKEKEIFVLSEGGVDTAEELRAVVSAGADGVILSEAVLRDADPRSAIERMLT</sequence>
<keyword evidence="5" id="KW-0210">Decarboxylase</keyword>
<organism evidence="12 13">
    <name type="scientific">Vitrella brassicaformis (strain CCMP3155)</name>
    <dbReference type="NCBI Taxonomy" id="1169540"/>
    <lineage>
        <taxon>Eukaryota</taxon>
        <taxon>Sar</taxon>
        <taxon>Alveolata</taxon>
        <taxon>Colpodellida</taxon>
        <taxon>Vitrellaceae</taxon>
        <taxon>Vitrella</taxon>
    </lineage>
</organism>
<evidence type="ECO:0000256" key="1">
    <source>
        <dbReference type="ARBA" id="ARBA00001633"/>
    </source>
</evidence>
<name>A0A0G4FH55_VITBC</name>
<dbReference type="InterPro" id="IPR011060">
    <property type="entry name" value="RibuloseP-bd_barrel"/>
</dbReference>
<keyword evidence="10" id="KW-0732">Signal</keyword>
<proteinExistence type="predicted"/>
<dbReference type="Proteomes" id="UP000041254">
    <property type="component" value="Unassembled WGS sequence"/>
</dbReference>
<dbReference type="OrthoDB" id="524799at2759"/>
<dbReference type="GO" id="GO:0004425">
    <property type="term" value="F:indole-3-glycerol-phosphate synthase activity"/>
    <property type="evidence" value="ECO:0007669"/>
    <property type="project" value="UniProtKB-EC"/>
</dbReference>